<evidence type="ECO:0000256" key="1">
    <source>
        <dbReference type="SAM" id="SignalP"/>
    </source>
</evidence>
<gene>
    <name evidence="2" type="ORF">NE863_10350</name>
</gene>
<dbReference type="AlphaFoldDB" id="A0A9Q9D890"/>
<dbReference type="OrthoDB" id="8419592at2"/>
<dbReference type="RefSeq" id="WP_060516042.1">
    <property type="nucleotide sequence ID" value="NZ_CP098807.1"/>
</dbReference>
<keyword evidence="1" id="KW-0732">Signal</keyword>
<sequence length="149" mass="15308">MSRLFILSAGAALALAQAASAAPAAPETHPLKIAKECSQFTGDTPSFCTITESNLEAIPAGSKILYYGPVVANPLFSSSTAVIAVGNGDSALGYCVVYDTAKPPLGTCAFHAGSGTLAGFQAIVKVTVDDKQIWHWDGDYVLGTTQAAK</sequence>
<dbReference type="Proteomes" id="UP001055460">
    <property type="component" value="Chromosome"/>
</dbReference>
<organism evidence="2 3">
    <name type="scientific">Ensifer adhaerens</name>
    <name type="common">Sinorhizobium morelense</name>
    <dbReference type="NCBI Taxonomy" id="106592"/>
    <lineage>
        <taxon>Bacteria</taxon>
        <taxon>Pseudomonadati</taxon>
        <taxon>Pseudomonadota</taxon>
        <taxon>Alphaproteobacteria</taxon>
        <taxon>Hyphomicrobiales</taxon>
        <taxon>Rhizobiaceae</taxon>
        <taxon>Sinorhizobium/Ensifer group</taxon>
        <taxon>Ensifer</taxon>
    </lineage>
</organism>
<dbReference type="EMBL" id="CP098807">
    <property type="protein sequence ID" value="USJ21727.1"/>
    <property type="molecule type" value="Genomic_DNA"/>
</dbReference>
<name>A0A9Q9D890_ENSAD</name>
<reference evidence="2" key="1">
    <citation type="submission" date="2022-06" db="EMBL/GenBank/DDBJ databases">
        <title>Physiological and biochemical characterization and genomic elucidation of a strain of the genus Ensifer adhaerens M8 that combines arsenic oxidation and chromium reduction.</title>
        <authorList>
            <person name="Li X."/>
            <person name="Yu c."/>
        </authorList>
    </citation>
    <scope>NUCLEOTIDE SEQUENCE</scope>
    <source>
        <strain evidence="2">M8</strain>
    </source>
</reference>
<feature type="signal peptide" evidence="1">
    <location>
        <begin position="1"/>
        <end position="21"/>
    </location>
</feature>
<feature type="chain" id="PRO_5040205443" evidence="1">
    <location>
        <begin position="22"/>
        <end position="149"/>
    </location>
</feature>
<evidence type="ECO:0000313" key="3">
    <source>
        <dbReference type="Proteomes" id="UP001055460"/>
    </source>
</evidence>
<protein>
    <submittedName>
        <fullName evidence="2">Uncharacterized protein</fullName>
    </submittedName>
</protein>
<evidence type="ECO:0000313" key="2">
    <source>
        <dbReference type="EMBL" id="USJ21727.1"/>
    </source>
</evidence>
<proteinExistence type="predicted"/>
<accession>A0A9Q9D890</accession>